<reference evidence="2 4" key="2">
    <citation type="submission" date="2020-05" db="EMBL/GenBank/DDBJ databases">
        <title>Proteome, Transcriptome, Methylome of different strains of Helicobacter pylori.</title>
        <authorList>
            <person name="Butenko I."/>
            <person name="Fedorov D."/>
            <person name="Babenko V."/>
            <person name="Manolov A."/>
            <person name="Boldyreva D."/>
            <person name="Klimina K."/>
            <person name="Veselovski V."/>
            <person name="Malahova M."/>
            <person name="Semashko T."/>
            <person name="Semenov I."/>
            <person name="Govorun V."/>
        </authorList>
    </citation>
    <scope>NUCLEOTIDE SEQUENCE [LARGE SCALE GENOMIC DNA]</scope>
    <source>
        <strain evidence="2 4">HPY</strain>
    </source>
</reference>
<sequence length="44" mass="4911">MKKMQYLAFILVAVLLNACSDKFIEMKKSPCALNAPMMQGGLYV</sequence>
<dbReference type="Proteomes" id="UP000502945">
    <property type="component" value="Chromosome"/>
</dbReference>
<dbReference type="Proteomes" id="UP000037777">
    <property type="component" value="Unassembled WGS sequence"/>
</dbReference>
<name>A0A0L6D9V6_HELPX</name>
<gene>
    <name evidence="1" type="ORF">AM496_01760</name>
    <name evidence="2" type="ORF">HK440_00420</name>
</gene>
<evidence type="ECO:0000313" key="1">
    <source>
        <dbReference type="EMBL" id="KOS34367.1"/>
    </source>
</evidence>
<protein>
    <submittedName>
        <fullName evidence="1">Type IV secretion system protein VirB7</fullName>
    </submittedName>
</protein>
<proteinExistence type="predicted"/>
<evidence type="ECO:0000313" key="2">
    <source>
        <dbReference type="EMBL" id="QJW42969.1"/>
    </source>
</evidence>
<evidence type="ECO:0000313" key="4">
    <source>
        <dbReference type="Proteomes" id="UP000502945"/>
    </source>
</evidence>
<dbReference type="AlphaFoldDB" id="A0A0L6D9V6"/>
<dbReference type="EMBL" id="LIXH01000011">
    <property type="protein sequence ID" value="KOS34367.1"/>
    <property type="molecule type" value="Genomic_DNA"/>
</dbReference>
<evidence type="ECO:0000313" key="3">
    <source>
        <dbReference type="Proteomes" id="UP000037777"/>
    </source>
</evidence>
<dbReference type="RefSeq" id="WP_000738749.1">
    <property type="nucleotide sequence ID" value="NZ_BEGV01000033.1"/>
</dbReference>
<dbReference type="SMR" id="A0A0L6D9V6"/>
<organism evidence="1 3">
    <name type="scientific">Helicobacter pylori</name>
    <name type="common">Campylobacter pylori</name>
    <dbReference type="NCBI Taxonomy" id="210"/>
    <lineage>
        <taxon>Bacteria</taxon>
        <taxon>Pseudomonadati</taxon>
        <taxon>Campylobacterota</taxon>
        <taxon>Epsilonproteobacteria</taxon>
        <taxon>Campylobacterales</taxon>
        <taxon>Helicobacteraceae</taxon>
        <taxon>Helicobacter</taxon>
    </lineage>
</organism>
<accession>A0A0L6D9V6</accession>
<reference evidence="1 3" key="1">
    <citation type="submission" date="2015-08" db="EMBL/GenBank/DDBJ databases">
        <title>Comparative genomics of Helicobacter pylori strains.</title>
        <authorList>
            <person name="Kumar N."/>
            <person name="Albert M.J."/>
            <person name="Al-Akbal H.M."/>
            <person name="Ahmed N."/>
        </authorList>
    </citation>
    <scope>NUCLEOTIDE SEQUENCE [LARGE SCALE GENOMIC DNA]</scope>
    <source>
        <strain evidence="1 3">59</strain>
    </source>
</reference>
<dbReference type="EMBL" id="CP053396">
    <property type="protein sequence ID" value="QJW42969.1"/>
    <property type="molecule type" value="Genomic_DNA"/>
</dbReference>